<evidence type="ECO:0008006" key="4">
    <source>
        <dbReference type="Google" id="ProtNLM"/>
    </source>
</evidence>
<feature type="signal peptide" evidence="1">
    <location>
        <begin position="1"/>
        <end position="21"/>
    </location>
</feature>
<organism evidence="2 3">
    <name type="scientific">Stieleria marina</name>
    <dbReference type="NCBI Taxonomy" id="1930275"/>
    <lineage>
        <taxon>Bacteria</taxon>
        <taxon>Pseudomonadati</taxon>
        <taxon>Planctomycetota</taxon>
        <taxon>Planctomycetia</taxon>
        <taxon>Pirellulales</taxon>
        <taxon>Pirellulaceae</taxon>
        <taxon>Stieleria</taxon>
    </lineage>
</organism>
<dbReference type="InterPro" id="IPR013424">
    <property type="entry name" value="Ice-binding_C"/>
</dbReference>
<evidence type="ECO:0000256" key="1">
    <source>
        <dbReference type="SAM" id="SignalP"/>
    </source>
</evidence>
<sequence precursor="true">MGHRIIGALAAFFVASAFAFAAPVNIVANILDGGGEGFNDATLGAARTGALQFALDIWGNALEASYVGETVTIDVQFNPLGGGANSATLGFAGALGSGFVAGNPQGNNVFFAGGIRNHLSGADVVAGSEMQGFFNSDVDGNTVLGNTTFYYGTDGMGGANTVDFVEVALHEIGHGLGFGGTIAPFDAVGVEITDQNNINDGTQVPTTARYINGGLFNSFDNQVVRKSDSAALTGLTDAERMTAILNDDIRWNGASGVTADLEGTYSTDFGGTPAGNWRLGSTYSHVDEDDFPLELMSPIATVGTGFEIDPITRGMMSDVGWTVTAVPEPSTVFAIILLGGVSFTRRRRN</sequence>
<name>A0A517NNW6_9BACT</name>
<dbReference type="Proteomes" id="UP000319817">
    <property type="component" value="Chromosome"/>
</dbReference>
<reference evidence="2 3" key="1">
    <citation type="submission" date="2019-02" db="EMBL/GenBank/DDBJ databases">
        <title>Deep-cultivation of Planctomycetes and their phenomic and genomic characterization uncovers novel biology.</title>
        <authorList>
            <person name="Wiegand S."/>
            <person name="Jogler M."/>
            <person name="Boedeker C."/>
            <person name="Pinto D."/>
            <person name="Vollmers J."/>
            <person name="Rivas-Marin E."/>
            <person name="Kohn T."/>
            <person name="Peeters S.H."/>
            <person name="Heuer A."/>
            <person name="Rast P."/>
            <person name="Oberbeckmann S."/>
            <person name="Bunk B."/>
            <person name="Jeske O."/>
            <person name="Meyerdierks A."/>
            <person name="Storesund J.E."/>
            <person name="Kallscheuer N."/>
            <person name="Luecker S."/>
            <person name="Lage O.M."/>
            <person name="Pohl T."/>
            <person name="Merkel B.J."/>
            <person name="Hornburger P."/>
            <person name="Mueller R.-W."/>
            <person name="Bruemmer F."/>
            <person name="Labrenz M."/>
            <person name="Spormann A.M."/>
            <person name="Op den Camp H."/>
            <person name="Overmann J."/>
            <person name="Amann R."/>
            <person name="Jetten M.S.M."/>
            <person name="Mascher T."/>
            <person name="Medema M.H."/>
            <person name="Devos D.P."/>
            <person name="Kaster A.-K."/>
            <person name="Ovreas L."/>
            <person name="Rohde M."/>
            <person name="Galperin M.Y."/>
            <person name="Jogler C."/>
        </authorList>
    </citation>
    <scope>NUCLEOTIDE SEQUENCE [LARGE SCALE GENOMIC DNA]</scope>
    <source>
        <strain evidence="2 3">K23_9</strain>
    </source>
</reference>
<dbReference type="EMBL" id="CP036526">
    <property type="protein sequence ID" value="QDT08803.1"/>
    <property type="molecule type" value="Genomic_DNA"/>
</dbReference>
<feature type="chain" id="PRO_5022040566" description="PEP-CTERM protein-sorting domain-containing protein" evidence="1">
    <location>
        <begin position="22"/>
        <end position="349"/>
    </location>
</feature>
<evidence type="ECO:0000313" key="2">
    <source>
        <dbReference type="EMBL" id="QDT08803.1"/>
    </source>
</evidence>
<dbReference type="OrthoDB" id="272249at2"/>
<proteinExistence type="predicted"/>
<dbReference type="RefSeq" id="WP_145416284.1">
    <property type="nucleotide sequence ID" value="NZ_CP036526.1"/>
</dbReference>
<dbReference type="GO" id="GO:0008237">
    <property type="term" value="F:metallopeptidase activity"/>
    <property type="evidence" value="ECO:0007669"/>
    <property type="project" value="InterPro"/>
</dbReference>
<protein>
    <recommendedName>
        <fullName evidence="4">PEP-CTERM protein-sorting domain-containing protein</fullName>
    </recommendedName>
</protein>
<dbReference type="InterPro" id="IPR024079">
    <property type="entry name" value="MetalloPept_cat_dom_sf"/>
</dbReference>
<dbReference type="AlphaFoldDB" id="A0A517NNW6"/>
<accession>A0A517NNW6</accession>
<evidence type="ECO:0000313" key="3">
    <source>
        <dbReference type="Proteomes" id="UP000319817"/>
    </source>
</evidence>
<dbReference type="SUPFAM" id="SSF55486">
    <property type="entry name" value="Metalloproteases ('zincins'), catalytic domain"/>
    <property type="match status" value="1"/>
</dbReference>
<keyword evidence="3" id="KW-1185">Reference proteome</keyword>
<gene>
    <name evidence="2" type="ORF">K239x_07450</name>
</gene>
<dbReference type="Gene3D" id="3.40.390.10">
    <property type="entry name" value="Collagenase (Catalytic Domain)"/>
    <property type="match status" value="1"/>
</dbReference>
<keyword evidence="1" id="KW-0732">Signal</keyword>
<dbReference type="NCBIfam" id="TIGR02595">
    <property type="entry name" value="PEP_CTERM"/>
    <property type="match status" value="1"/>
</dbReference>